<reference evidence="2" key="1">
    <citation type="submission" date="2020-07" db="EMBL/GenBank/DDBJ databases">
        <title>Multiple infection by bipartite mycoviruses and a dsRNA virus related to the family Totiviridae in the ascomycetous fungus Caloscypha fulgens.</title>
        <authorList>
            <person name="Sahin E."/>
            <person name="Akata I."/>
            <person name="Keskin E."/>
        </authorList>
    </citation>
    <scope>NUCLEOTIDE SEQUENCE</scope>
    <source>
        <strain evidence="2">ANK VIR-86</strain>
    </source>
</reference>
<protein>
    <submittedName>
        <fullName evidence="2">Capsid protein</fullName>
    </submittedName>
</protein>
<feature type="region of interest" description="Disordered" evidence="1">
    <location>
        <begin position="1"/>
        <end position="103"/>
    </location>
</feature>
<evidence type="ECO:0000313" key="2">
    <source>
        <dbReference type="EMBL" id="QOI17261.1"/>
    </source>
</evidence>
<proteinExistence type="predicted"/>
<accession>A0A7L8Y979</accession>
<feature type="compositionally biased region" description="Polar residues" evidence="1">
    <location>
        <begin position="29"/>
        <end position="39"/>
    </location>
</feature>
<name>A0A7L8Y979_9VIRU</name>
<feature type="compositionally biased region" description="Acidic residues" evidence="1">
    <location>
        <begin position="40"/>
        <end position="53"/>
    </location>
</feature>
<evidence type="ECO:0000256" key="1">
    <source>
        <dbReference type="SAM" id="MobiDB-lite"/>
    </source>
</evidence>
<dbReference type="EMBL" id="MT764204">
    <property type="protein sequence ID" value="QOI17261.1"/>
    <property type="molecule type" value="Genomic_RNA"/>
</dbReference>
<organism evidence="2">
    <name type="scientific">Caloscypha fulgens partitivirus 8</name>
    <dbReference type="NCBI Taxonomy" id="2778766"/>
    <lineage>
        <taxon>Viruses</taxon>
        <taxon>Riboviria</taxon>
        <taxon>Orthornavirae</taxon>
        <taxon>Pisuviricota</taxon>
        <taxon>Duplopiviricetes</taxon>
        <taxon>Durnavirales</taxon>
        <taxon>Partitiviridae</taxon>
    </lineage>
</organism>
<sequence length="529" mass="59289">MPANSTNPFHRQLDKESGMNRTQTRKPAKSSSKPAPTQIESEDETFTDNEAEEFASAPVKDDTRRKKTTIVRSPNIRGAPKQQRINNQEADEDDIEEVRQSEPTTGSAQLFLLALARNNVQAPRSFLEPSEYIPSAGNMFQILQQVTNIIGENTYLFEICPGYNSMAMNLYYGFVYYFQLLRARDAVGQLTRLERRSLRHFENIGKPEAWPIATPMVGFIQALGSCESPDKMYSFIAPRTIEYKFTADKGLTGLSTIAGSARVPIIPAMQAILRNFGTDDIFYNDSSYQFEPIELPLSSTRTFLGLKDSAITGNDFHALVFNQCWNQPSETSEPIGNFTLGQRQGNVRRWRIPIIHDNADLTSLESFLFGDATKTAWIKQLLNMSAQVNRFFPGSTTLGSIPPFTTMETFTHVTYDKKGSARSRVANEWYGERTNWTVSTRSNYFGDQSNMANAAATSVSTLAHFTDKVTATQAIIFQTEMDGPYFVNESPTEITVPITQCDSVNQQDPTGNALELIQSNLYDNRGGRN</sequence>